<feature type="transmembrane region" description="Helical" evidence="7">
    <location>
        <begin position="140"/>
        <end position="163"/>
    </location>
</feature>
<comment type="similarity">
    <text evidence="2">Belongs to the polysaccharide synthase family.</text>
</comment>
<dbReference type="AlphaFoldDB" id="A0A839HCN1"/>
<dbReference type="Proteomes" id="UP000548632">
    <property type="component" value="Unassembled WGS sequence"/>
</dbReference>
<keyword evidence="9" id="KW-1185">Reference proteome</keyword>
<dbReference type="RefSeq" id="WP_182583529.1">
    <property type="nucleotide sequence ID" value="NZ_JABVCQ010000011.1"/>
</dbReference>
<feature type="transmembrane region" description="Helical" evidence="7">
    <location>
        <begin position="413"/>
        <end position="431"/>
    </location>
</feature>
<evidence type="ECO:0000256" key="2">
    <source>
        <dbReference type="ARBA" id="ARBA00007430"/>
    </source>
</evidence>
<dbReference type="EMBL" id="JABVCQ010000011">
    <property type="protein sequence ID" value="MBB1125900.1"/>
    <property type="molecule type" value="Genomic_DNA"/>
</dbReference>
<evidence type="ECO:0000256" key="6">
    <source>
        <dbReference type="ARBA" id="ARBA00023136"/>
    </source>
</evidence>
<feature type="transmembrane region" description="Helical" evidence="7">
    <location>
        <begin position="373"/>
        <end position="392"/>
    </location>
</feature>
<feature type="transmembrane region" description="Helical" evidence="7">
    <location>
        <begin position="107"/>
        <end position="131"/>
    </location>
</feature>
<feature type="transmembrane region" description="Helical" evidence="7">
    <location>
        <begin position="437"/>
        <end position="456"/>
    </location>
</feature>
<proteinExistence type="inferred from homology"/>
<dbReference type="PANTHER" id="PTHR30250">
    <property type="entry name" value="PST FAMILY PREDICTED COLANIC ACID TRANSPORTER"/>
    <property type="match status" value="1"/>
</dbReference>
<feature type="transmembrane region" description="Helical" evidence="7">
    <location>
        <begin position="280"/>
        <end position="302"/>
    </location>
</feature>
<dbReference type="GO" id="GO:0005886">
    <property type="term" value="C:plasma membrane"/>
    <property type="evidence" value="ECO:0007669"/>
    <property type="project" value="UniProtKB-SubCell"/>
</dbReference>
<evidence type="ECO:0000256" key="5">
    <source>
        <dbReference type="ARBA" id="ARBA00022989"/>
    </source>
</evidence>
<evidence type="ECO:0000256" key="3">
    <source>
        <dbReference type="ARBA" id="ARBA00022475"/>
    </source>
</evidence>
<accession>A0A839HCN1</accession>
<gene>
    <name evidence="8" type="ORF">HUK38_06600</name>
</gene>
<sequence length="477" mass="53642">MNIRRSLLVTFFANYFQIVLQFIATLIIARLLTPSEFGIFSLSMILINLADLLRNFGVNSYIVQEKDLTWGRLRAARLVNFMFSWGLAVVVWLLADWTAQFFDEPAVAAVLHVLVVNFILIPFGTTTAGLLRRELQFQTLAVVQIITATASTLTSIILALLGFSYFSLAWGNIANVVVGTFLIWYFRPRHLKLPPGRFEIWPVLRFGGLSVITAIAHETGKRLPDLFFGKLLSVQAVGYFSRATGLLELINQFLMRSIFSITMPHFAAQVRQQTALLPHYLLAISHITVLGWPFLLLLVFTAPQLIPLLYGEQWYESIILVQILCLGEMLLVPFYLRAQILIAIGRIAIDTRFALIMLVVKTVFLLFLTQFGLIIVTFGLAVSNIVAMLLSYHIMRDNLNCSLQELWMALRKSLLVSGTIACSLLLITRYIPTGILSLVACVGIAALAWITAIFILQHPIKNEILWLVSKIKSRLAI</sequence>
<evidence type="ECO:0000313" key="9">
    <source>
        <dbReference type="Proteomes" id="UP000548632"/>
    </source>
</evidence>
<feature type="transmembrane region" description="Helical" evidence="7">
    <location>
        <begin position="78"/>
        <end position="95"/>
    </location>
</feature>
<dbReference type="Pfam" id="PF13440">
    <property type="entry name" value="Polysacc_synt_3"/>
    <property type="match status" value="1"/>
</dbReference>
<feature type="transmembrane region" description="Helical" evidence="7">
    <location>
        <begin position="347"/>
        <end position="367"/>
    </location>
</feature>
<keyword evidence="3" id="KW-1003">Cell membrane</keyword>
<comment type="subcellular location">
    <subcellularLocation>
        <location evidence="1">Cell membrane</location>
        <topology evidence="1">Multi-pass membrane protein</topology>
    </subcellularLocation>
</comment>
<organism evidence="8 9">
    <name type="scientific">Thiospirillum jenense</name>
    <dbReference type="NCBI Taxonomy" id="1653858"/>
    <lineage>
        <taxon>Bacteria</taxon>
        <taxon>Pseudomonadati</taxon>
        <taxon>Pseudomonadota</taxon>
        <taxon>Gammaproteobacteria</taxon>
        <taxon>Chromatiales</taxon>
        <taxon>Chromatiaceae</taxon>
        <taxon>Thiospirillum</taxon>
    </lineage>
</organism>
<evidence type="ECO:0000256" key="7">
    <source>
        <dbReference type="SAM" id="Phobius"/>
    </source>
</evidence>
<name>A0A839HCN1_9GAMM</name>
<feature type="transmembrane region" description="Helical" evidence="7">
    <location>
        <begin position="37"/>
        <end position="57"/>
    </location>
</feature>
<feature type="transmembrane region" description="Helical" evidence="7">
    <location>
        <begin position="314"/>
        <end position="335"/>
    </location>
</feature>
<reference evidence="8 9" key="1">
    <citation type="journal article" date="2020" name="Arch. Microbiol.">
        <title>The genome sequence of the giant phototrophic gammaproteobacterium Thiospirillum jenense gives insight into its physiological properties and phylogenetic relationships.</title>
        <authorList>
            <person name="Imhoff J.F."/>
            <person name="Meyer T.E."/>
            <person name="Kyndt J.A."/>
        </authorList>
    </citation>
    <scope>NUCLEOTIDE SEQUENCE [LARGE SCALE GENOMIC DNA]</scope>
    <source>
        <strain evidence="8 9">DSM 216</strain>
    </source>
</reference>
<evidence type="ECO:0000313" key="8">
    <source>
        <dbReference type="EMBL" id="MBB1125900.1"/>
    </source>
</evidence>
<protein>
    <submittedName>
        <fullName evidence="8">Oligosaccharide flippase family protein</fullName>
    </submittedName>
</protein>
<keyword evidence="5 7" id="KW-1133">Transmembrane helix</keyword>
<dbReference type="InterPro" id="IPR050833">
    <property type="entry name" value="Poly_Biosynth_Transport"/>
</dbReference>
<keyword evidence="6 7" id="KW-0472">Membrane</keyword>
<feature type="transmembrane region" description="Helical" evidence="7">
    <location>
        <begin position="7"/>
        <end position="31"/>
    </location>
</feature>
<comment type="caution">
    <text evidence="8">The sequence shown here is derived from an EMBL/GenBank/DDBJ whole genome shotgun (WGS) entry which is preliminary data.</text>
</comment>
<feature type="transmembrane region" description="Helical" evidence="7">
    <location>
        <begin position="169"/>
        <end position="186"/>
    </location>
</feature>
<evidence type="ECO:0000256" key="4">
    <source>
        <dbReference type="ARBA" id="ARBA00022692"/>
    </source>
</evidence>
<keyword evidence="4 7" id="KW-0812">Transmembrane</keyword>
<evidence type="ECO:0000256" key="1">
    <source>
        <dbReference type="ARBA" id="ARBA00004651"/>
    </source>
</evidence>
<dbReference type="PANTHER" id="PTHR30250:SF10">
    <property type="entry name" value="LIPOPOLYSACCHARIDE BIOSYNTHESIS PROTEIN WZXC"/>
    <property type="match status" value="1"/>
</dbReference>